<dbReference type="AlphaFoldDB" id="A0A395SW64"/>
<reference evidence="2 3" key="1">
    <citation type="journal article" date="2018" name="PLoS Pathog.">
        <title>Evolution of structural diversity of trichothecenes, a family of toxins produced by plant pathogenic and entomopathogenic fungi.</title>
        <authorList>
            <person name="Proctor R.H."/>
            <person name="McCormick S.P."/>
            <person name="Kim H.S."/>
            <person name="Cardoza R.E."/>
            <person name="Stanley A.M."/>
            <person name="Lindo L."/>
            <person name="Kelly A."/>
            <person name="Brown D.W."/>
            <person name="Lee T."/>
            <person name="Vaughan M.M."/>
            <person name="Alexander N.J."/>
            <person name="Busman M."/>
            <person name="Gutierrez S."/>
        </authorList>
    </citation>
    <scope>NUCLEOTIDE SEQUENCE [LARGE SCALE GENOMIC DNA]</scope>
    <source>
        <strain evidence="2 3">NRRL 20695</strain>
    </source>
</reference>
<sequence>MEFWRIEPTPVRARAWMLEGFEHLGLDKRDFPKHLEGIEKELKREWVKQNKVTSAGTKRKGDADASTPASKKTKTTTKIKTERNSQPPMPPPPTKPLGFGDVRGKYVIGTDFACCDEQSDPAHNYMCNIVLSPGGGETMPSYFNLGQLMCYKIFTFFEKCPTEASSQRVWFRWRGTKSDDDEFEEYRGDNNHGWVRFVGGGKIEVWFDKLGVHLYAQKKGKGGLGEAMKHDPRTFWKDWHDYDEEVIDVLDTLLLLPDW</sequence>
<dbReference type="EMBL" id="PXOG01000111">
    <property type="protein sequence ID" value="RGP76703.1"/>
    <property type="molecule type" value="Genomic_DNA"/>
</dbReference>
<organism evidence="2 3">
    <name type="scientific">Fusarium longipes</name>
    <dbReference type="NCBI Taxonomy" id="694270"/>
    <lineage>
        <taxon>Eukaryota</taxon>
        <taxon>Fungi</taxon>
        <taxon>Dikarya</taxon>
        <taxon>Ascomycota</taxon>
        <taxon>Pezizomycotina</taxon>
        <taxon>Sordariomycetes</taxon>
        <taxon>Hypocreomycetidae</taxon>
        <taxon>Hypocreales</taxon>
        <taxon>Nectriaceae</taxon>
        <taxon>Fusarium</taxon>
    </lineage>
</organism>
<evidence type="ECO:0000256" key="1">
    <source>
        <dbReference type="SAM" id="MobiDB-lite"/>
    </source>
</evidence>
<name>A0A395SW64_9HYPO</name>
<keyword evidence="3" id="KW-1185">Reference proteome</keyword>
<comment type="caution">
    <text evidence="2">The sequence shown here is derived from an EMBL/GenBank/DDBJ whole genome shotgun (WGS) entry which is preliminary data.</text>
</comment>
<dbReference type="OrthoDB" id="4121058at2759"/>
<accession>A0A395SW64</accession>
<dbReference type="Proteomes" id="UP000266234">
    <property type="component" value="Unassembled WGS sequence"/>
</dbReference>
<gene>
    <name evidence="2" type="ORF">FLONG3_5143</name>
</gene>
<evidence type="ECO:0000313" key="2">
    <source>
        <dbReference type="EMBL" id="RGP76703.1"/>
    </source>
</evidence>
<evidence type="ECO:0000313" key="3">
    <source>
        <dbReference type="Proteomes" id="UP000266234"/>
    </source>
</evidence>
<feature type="region of interest" description="Disordered" evidence="1">
    <location>
        <begin position="48"/>
        <end position="99"/>
    </location>
</feature>
<proteinExistence type="predicted"/>
<protein>
    <submittedName>
        <fullName evidence="2">Uncharacterized protein</fullName>
    </submittedName>
</protein>